<dbReference type="SUPFAM" id="SSF52833">
    <property type="entry name" value="Thioredoxin-like"/>
    <property type="match status" value="1"/>
</dbReference>
<dbReference type="RefSeq" id="WP_407030325.1">
    <property type="nucleotide sequence ID" value="NZ_JAQGEF010000003.1"/>
</dbReference>
<dbReference type="InterPro" id="IPR036249">
    <property type="entry name" value="Thioredoxin-like_sf"/>
</dbReference>
<dbReference type="EMBL" id="JAQGEF010000003">
    <property type="protein sequence ID" value="MDA3613996.1"/>
    <property type="molecule type" value="Genomic_DNA"/>
</dbReference>
<sequence length="189" mass="20954">MSINFKDIALVTAIIPLLAGCSSSKKVAIPAPIPVENIKLFETYNTERDGKTLKGIITSEQIINDTAFNWYAANLKWFKADSVTVQEMRNKIGKNHYTIFAGTWCEDSHNILPKYLTLLKAANIPESDITLIAVDRNKTTIGGLEKAFGVTNVPTLILRQSSNEIGRIIEYGASSMPEKELLELLKKTP</sequence>
<evidence type="ECO:0000313" key="2">
    <source>
        <dbReference type="Proteomes" id="UP001210231"/>
    </source>
</evidence>
<name>A0ABT4UGS6_9BACT</name>
<organism evidence="1 2">
    <name type="scientific">Polluticaenibacter yanchengensis</name>
    <dbReference type="NCBI Taxonomy" id="3014562"/>
    <lineage>
        <taxon>Bacteria</taxon>
        <taxon>Pseudomonadati</taxon>
        <taxon>Bacteroidota</taxon>
        <taxon>Chitinophagia</taxon>
        <taxon>Chitinophagales</taxon>
        <taxon>Chitinophagaceae</taxon>
        <taxon>Polluticaenibacter</taxon>
    </lineage>
</organism>
<evidence type="ECO:0000313" key="1">
    <source>
        <dbReference type="EMBL" id="MDA3613996.1"/>
    </source>
</evidence>
<dbReference type="Gene3D" id="3.40.30.10">
    <property type="entry name" value="Glutaredoxin"/>
    <property type="match status" value="1"/>
</dbReference>
<evidence type="ECO:0008006" key="3">
    <source>
        <dbReference type="Google" id="ProtNLM"/>
    </source>
</evidence>
<comment type="caution">
    <text evidence="1">The sequence shown here is derived from an EMBL/GenBank/DDBJ whole genome shotgun (WGS) entry which is preliminary data.</text>
</comment>
<accession>A0ABT4UGS6</accession>
<reference evidence="1 2" key="1">
    <citation type="submission" date="2022-12" db="EMBL/GenBank/DDBJ databases">
        <title>Chitinophagaceae gen. sp. nov., a new member of the family Chitinophagaceae, isolated from soil in a chemical factory.</title>
        <authorList>
            <person name="Ke Z."/>
        </authorList>
    </citation>
    <scope>NUCLEOTIDE SEQUENCE [LARGE SCALE GENOMIC DNA]</scope>
    <source>
        <strain evidence="1 2">LY-5</strain>
    </source>
</reference>
<keyword evidence="2" id="KW-1185">Reference proteome</keyword>
<dbReference type="PROSITE" id="PS51257">
    <property type="entry name" value="PROKAR_LIPOPROTEIN"/>
    <property type="match status" value="1"/>
</dbReference>
<protein>
    <recommendedName>
        <fullName evidence="3">Thioredoxin</fullName>
    </recommendedName>
</protein>
<gene>
    <name evidence="1" type="ORF">O3P16_04210</name>
</gene>
<proteinExistence type="predicted"/>
<dbReference type="Proteomes" id="UP001210231">
    <property type="component" value="Unassembled WGS sequence"/>
</dbReference>